<dbReference type="KEGG" id="gtt:GUITHDRAFT_146478"/>
<feature type="compositionally biased region" description="Low complexity" evidence="1">
    <location>
        <begin position="187"/>
        <end position="238"/>
    </location>
</feature>
<feature type="chain" id="PRO_5008770046" evidence="2">
    <location>
        <begin position="25"/>
        <end position="1394"/>
    </location>
</feature>
<feature type="compositionally biased region" description="Low complexity" evidence="1">
    <location>
        <begin position="1370"/>
        <end position="1386"/>
    </location>
</feature>
<protein>
    <submittedName>
        <fullName evidence="3 4">Uncharacterized protein</fullName>
    </submittedName>
</protein>
<gene>
    <name evidence="3" type="ORF">GUITHDRAFT_146478</name>
</gene>
<feature type="compositionally biased region" description="Low complexity" evidence="1">
    <location>
        <begin position="159"/>
        <end position="175"/>
    </location>
</feature>
<feature type="compositionally biased region" description="Polar residues" evidence="1">
    <location>
        <begin position="87"/>
        <end position="109"/>
    </location>
</feature>
<organism evidence="3">
    <name type="scientific">Guillardia theta (strain CCMP2712)</name>
    <name type="common">Cryptophyte</name>
    <dbReference type="NCBI Taxonomy" id="905079"/>
    <lineage>
        <taxon>Eukaryota</taxon>
        <taxon>Cryptophyceae</taxon>
        <taxon>Pyrenomonadales</taxon>
        <taxon>Geminigeraceae</taxon>
        <taxon>Guillardia</taxon>
    </lineage>
</organism>
<name>L1IGS3_GUITC</name>
<dbReference type="Proteomes" id="UP000011087">
    <property type="component" value="Unassembled WGS sequence"/>
</dbReference>
<dbReference type="HOGENOM" id="CLU_254764_0_0_1"/>
<feature type="region of interest" description="Disordered" evidence="1">
    <location>
        <begin position="61"/>
        <end position="109"/>
    </location>
</feature>
<reference evidence="4" key="3">
    <citation type="submission" date="2015-06" db="UniProtKB">
        <authorList>
            <consortium name="EnsemblProtists"/>
        </authorList>
    </citation>
    <scope>IDENTIFICATION</scope>
</reference>
<feature type="compositionally biased region" description="Polar residues" evidence="1">
    <location>
        <begin position="239"/>
        <end position="248"/>
    </location>
</feature>
<dbReference type="PANTHER" id="PTHR33443:SF30">
    <property type="entry name" value="SARCOSINE DEHYDROGENASE-2C PROTEIN"/>
    <property type="match status" value="1"/>
</dbReference>
<dbReference type="RefSeq" id="XP_005822441.1">
    <property type="nucleotide sequence ID" value="XM_005822384.1"/>
</dbReference>
<dbReference type="InterPro" id="IPR053234">
    <property type="entry name" value="RPM1_Interactor"/>
</dbReference>
<accession>L1IGS3</accession>
<reference evidence="5" key="2">
    <citation type="submission" date="2012-11" db="EMBL/GenBank/DDBJ databases">
        <authorList>
            <person name="Kuo A."/>
            <person name="Curtis B.A."/>
            <person name="Tanifuji G."/>
            <person name="Burki F."/>
            <person name="Gruber A."/>
            <person name="Irimia M."/>
            <person name="Maruyama S."/>
            <person name="Arias M.C."/>
            <person name="Ball S.G."/>
            <person name="Gile G.H."/>
            <person name="Hirakawa Y."/>
            <person name="Hopkins J.F."/>
            <person name="Rensing S.A."/>
            <person name="Schmutz J."/>
            <person name="Symeonidi A."/>
            <person name="Elias M."/>
            <person name="Eveleigh R.J."/>
            <person name="Herman E.K."/>
            <person name="Klute M.J."/>
            <person name="Nakayama T."/>
            <person name="Obornik M."/>
            <person name="Reyes-Prieto A."/>
            <person name="Armbrust E.V."/>
            <person name="Aves S.J."/>
            <person name="Beiko R.G."/>
            <person name="Coutinho P."/>
            <person name="Dacks J.B."/>
            <person name="Durnford D.G."/>
            <person name="Fast N.M."/>
            <person name="Green B.R."/>
            <person name="Grisdale C."/>
            <person name="Hempe F."/>
            <person name="Henrissat B."/>
            <person name="Hoppner M.P."/>
            <person name="Ishida K.-I."/>
            <person name="Kim E."/>
            <person name="Koreny L."/>
            <person name="Kroth P.G."/>
            <person name="Liu Y."/>
            <person name="Malik S.-B."/>
            <person name="Maier U.G."/>
            <person name="McRose D."/>
            <person name="Mock T."/>
            <person name="Neilson J.A."/>
            <person name="Onodera N.T."/>
            <person name="Poole A.M."/>
            <person name="Pritham E.J."/>
            <person name="Richards T.A."/>
            <person name="Rocap G."/>
            <person name="Roy S.W."/>
            <person name="Sarai C."/>
            <person name="Schaack S."/>
            <person name="Shirato S."/>
            <person name="Slamovits C.H."/>
            <person name="Spencer D.F."/>
            <person name="Suzuki S."/>
            <person name="Worden A.Z."/>
            <person name="Zauner S."/>
            <person name="Barry K."/>
            <person name="Bell C."/>
            <person name="Bharti A.K."/>
            <person name="Crow J.A."/>
            <person name="Grimwood J."/>
            <person name="Kramer R."/>
            <person name="Lindquist E."/>
            <person name="Lucas S."/>
            <person name="Salamov A."/>
            <person name="McFadden G.I."/>
            <person name="Lane C.E."/>
            <person name="Keeling P.J."/>
            <person name="Gray M.W."/>
            <person name="Grigoriev I.V."/>
            <person name="Archibald J.M."/>
        </authorList>
    </citation>
    <scope>NUCLEOTIDE SEQUENCE</scope>
    <source>
        <strain evidence="5">CCMP2712</strain>
    </source>
</reference>
<dbReference type="PANTHER" id="PTHR33443">
    <property type="entry name" value="ZGC:112980"/>
    <property type="match status" value="1"/>
</dbReference>
<sequence length="1394" mass="151375">MQCLAMHWGRAMLAVALLSLKCQNLQKLFFGVGDLVSSQAANMTSASQGMIQTVATNNASARNAVGRPPSNNKGSNQLDMGGAPDQMSGTPRNSMSQGMPSQSHPGMMQNQQSMPGQVGMGPMSPSMNQGQMGMGPGGMGMNQGAAGIVRTPSGSAPSPHGMQGGMHPHGMPSSGSIGGLPPGMGAGMPPHAHAQSPQFQQQQPSPQQPSPQQQQQQMMHNASAQVQYMQQQQAAQRQGMPQNPSVHPQMQQQVGVQQSQSSMQPNVHGQYPSQAPVGQRPQHTMMANARGQPSPQHPGHQYQHGMMAQAAQSQMMQGQPYGQQQQMHSQQGSMPQAPPQAAQQSPQQLQAGSPYHHQSQMPGQHPQYQQQQASPHQQQFQQQHRMPNVQVQQQPTQQQPVAGAPAQTSPSIHASNSQQMGPPPSLQSVGNRLQTCHSRILEALQRCASLLAAIRRICPPEAQMQLQQQMPSLIIEAAHQNLIAAQQDLAALARSSGSNPGASPAMPPQGNQMPSGSVKWDGGVDRGCQCNNKCLQDNRCPSQIVKDRVGVEGGNNETYCPNCFCYVCDFKASACQGWLRVGHCHAHDKDPYWRALREFTRTEMLSNSPLLPALGCDEAAQMEAHRWCVNGLLAFHRYRDGDPGPGGVFNHSFQHVTDVASSAMKAIVGHLSGPKGPRTTLAVLDGITSSIVINTWRPGAAQDAKHKWCKGTYAAYKAIIEQLEKYWVLAIVHTSTRSVPPQALAIMAQRLKRLSKLAAKEVAGGTPQMSHVPLTHAVSACERGWTHPVVVSILEGQCREMGQREAQTLQRARLHVLERAQRWKEAYHYAIFHGHVAKSLAYMVRAGRHAEVLPMVFGQSALAGGGKCVPVCAELASCNQSDIAIRLAMYCAFGDYEKEIGHGDQLIQNRMPYVQWLMSAQELQQRNQYGEVSNAVESARRDAEEWARQVSEDLSNALRHPLSDAPLGSLYSSSMYTVERLAALCTVAMPVLALNCAKLLSRAGDHCGAASVIFVAGSRNDKNDGPTLVTWALSELVPKLGMVSFQPLLASLNPEQISPQAQMSVAGALLTAHETAEAVKWATNANLVGAPPAHEVPYAHFENTRNYRSCDLQAHEVLQSFIDAAESIGDTNGALLLGELQMWWEPSWEHLQALQRLCSPQKFGLRRQQLQSLALNDANCKPEVRCEVLVREGLYTQATSILVSMACDNPQLAYEALKRGLEALGSQIVTQPNGIMDSLWPWLEQLVPVGEGIDSTMEILAQWMPQKVIALYDQHVDTWQRHCQQNAVNATTKSSMRSWLLRARRMYQASGQSEQWEKRFSELTHTLRRKSSLSSVWADLGPNGTNSVPQTPNSQAAGNGTSNGGQGLRISSQGSSNNIGSGSIPSTPIPGTPR</sequence>
<keyword evidence="5" id="KW-1185">Reference proteome</keyword>
<evidence type="ECO:0000256" key="2">
    <source>
        <dbReference type="SAM" id="SignalP"/>
    </source>
</evidence>
<dbReference type="GeneID" id="17292213"/>
<feature type="region of interest" description="Disordered" evidence="1">
    <location>
        <begin position="145"/>
        <end position="430"/>
    </location>
</feature>
<feature type="compositionally biased region" description="Low complexity" evidence="1">
    <location>
        <begin position="249"/>
        <end position="264"/>
    </location>
</feature>
<evidence type="ECO:0000313" key="5">
    <source>
        <dbReference type="Proteomes" id="UP000011087"/>
    </source>
</evidence>
<dbReference type="PaxDb" id="55529-EKX35461"/>
<feature type="compositionally biased region" description="Polar residues" evidence="1">
    <location>
        <begin position="69"/>
        <end position="78"/>
    </location>
</feature>
<dbReference type="OrthoDB" id="266020at2759"/>
<feature type="signal peptide" evidence="2">
    <location>
        <begin position="1"/>
        <end position="24"/>
    </location>
</feature>
<feature type="compositionally biased region" description="Polar residues" evidence="1">
    <location>
        <begin position="409"/>
        <end position="430"/>
    </location>
</feature>
<feature type="compositionally biased region" description="Low complexity" evidence="1">
    <location>
        <begin position="303"/>
        <end position="408"/>
    </location>
</feature>
<feature type="region of interest" description="Disordered" evidence="1">
    <location>
        <begin position="494"/>
        <end position="516"/>
    </location>
</feature>
<evidence type="ECO:0000313" key="3">
    <source>
        <dbReference type="EMBL" id="EKX35461.1"/>
    </source>
</evidence>
<feature type="region of interest" description="Disordered" evidence="1">
    <location>
        <begin position="1338"/>
        <end position="1394"/>
    </location>
</feature>
<reference evidence="3 5" key="1">
    <citation type="journal article" date="2012" name="Nature">
        <title>Algal genomes reveal evolutionary mosaicism and the fate of nucleomorphs.</title>
        <authorList>
            <consortium name="DOE Joint Genome Institute"/>
            <person name="Curtis B.A."/>
            <person name="Tanifuji G."/>
            <person name="Burki F."/>
            <person name="Gruber A."/>
            <person name="Irimia M."/>
            <person name="Maruyama S."/>
            <person name="Arias M.C."/>
            <person name="Ball S.G."/>
            <person name="Gile G.H."/>
            <person name="Hirakawa Y."/>
            <person name="Hopkins J.F."/>
            <person name="Kuo A."/>
            <person name="Rensing S.A."/>
            <person name="Schmutz J."/>
            <person name="Symeonidi A."/>
            <person name="Elias M."/>
            <person name="Eveleigh R.J."/>
            <person name="Herman E.K."/>
            <person name="Klute M.J."/>
            <person name="Nakayama T."/>
            <person name="Obornik M."/>
            <person name="Reyes-Prieto A."/>
            <person name="Armbrust E.V."/>
            <person name="Aves S.J."/>
            <person name="Beiko R.G."/>
            <person name="Coutinho P."/>
            <person name="Dacks J.B."/>
            <person name="Durnford D.G."/>
            <person name="Fast N.M."/>
            <person name="Green B.R."/>
            <person name="Grisdale C.J."/>
            <person name="Hempel F."/>
            <person name="Henrissat B."/>
            <person name="Hoppner M.P."/>
            <person name="Ishida K."/>
            <person name="Kim E."/>
            <person name="Koreny L."/>
            <person name="Kroth P.G."/>
            <person name="Liu Y."/>
            <person name="Malik S.B."/>
            <person name="Maier U.G."/>
            <person name="McRose D."/>
            <person name="Mock T."/>
            <person name="Neilson J.A."/>
            <person name="Onodera N.T."/>
            <person name="Poole A.M."/>
            <person name="Pritham E.J."/>
            <person name="Richards T.A."/>
            <person name="Rocap G."/>
            <person name="Roy S.W."/>
            <person name="Sarai C."/>
            <person name="Schaack S."/>
            <person name="Shirato S."/>
            <person name="Slamovits C.H."/>
            <person name="Spencer D.F."/>
            <person name="Suzuki S."/>
            <person name="Worden A.Z."/>
            <person name="Zauner S."/>
            <person name="Barry K."/>
            <person name="Bell C."/>
            <person name="Bharti A.K."/>
            <person name="Crow J.A."/>
            <person name="Grimwood J."/>
            <person name="Kramer R."/>
            <person name="Lindquist E."/>
            <person name="Lucas S."/>
            <person name="Salamov A."/>
            <person name="McFadden G.I."/>
            <person name="Lane C.E."/>
            <person name="Keeling P.J."/>
            <person name="Gray M.W."/>
            <person name="Grigoriev I.V."/>
            <person name="Archibald J.M."/>
        </authorList>
    </citation>
    <scope>NUCLEOTIDE SEQUENCE</scope>
    <source>
        <strain evidence="3 5">CCMP2712</strain>
    </source>
</reference>
<dbReference type="EMBL" id="JH993090">
    <property type="protein sequence ID" value="EKX35461.1"/>
    <property type="molecule type" value="Genomic_DNA"/>
</dbReference>
<dbReference type="EnsemblProtists" id="EKX35461">
    <property type="protein sequence ID" value="EKX35461"/>
    <property type="gene ID" value="GUITHDRAFT_146478"/>
</dbReference>
<feature type="compositionally biased region" description="Gly residues" evidence="1">
    <location>
        <begin position="176"/>
        <end position="186"/>
    </location>
</feature>
<evidence type="ECO:0000256" key="1">
    <source>
        <dbReference type="SAM" id="MobiDB-lite"/>
    </source>
</evidence>
<keyword evidence="2" id="KW-0732">Signal</keyword>
<evidence type="ECO:0000313" key="4">
    <source>
        <dbReference type="EnsemblProtists" id="EKX35461"/>
    </source>
</evidence>
<feature type="compositionally biased region" description="Polar residues" evidence="1">
    <location>
        <begin position="1343"/>
        <end position="1360"/>
    </location>
</feature>
<proteinExistence type="predicted"/>